<evidence type="ECO:0000313" key="2">
    <source>
        <dbReference type="EMBL" id="KGO99171.1"/>
    </source>
</evidence>
<proteinExistence type="predicted"/>
<feature type="transmembrane region" description="Helical" evidence="1">
    <location>
        <begin position="17"/>
        <end position="34"/>
    </location>
</feature>
<feature type="transmembrane region" description="Helical" evidence="1">
    <location>
        <begin position="46"/>
        <end position="66"/>
    </location>
</feature>
<gene>
    <name evidence="2" type="ORF">N791_10850</name>
</gene>
<dbReference type="Proteomes" id="UP000030003">
    <property type="component" value="Unassembled WGS sequence"/>
</dbReference>
<dbReference type="AlphaFoldDB" id="A0A0A0MBU3"/>
<keyword evidence="3" id="KW-1185">Reference proteome</keyword>
<keyword evidence="1" id="KW-0812">Transmembrane</keyword>
<protein>
    <submittedName>
        <fullName evidence="2">Uncharacterized protein</fullName>
    </submittedName>
</protein>
<feature type="transmembrane region" description="Helical" evidence="1">
    <location>
        <begin position="78"/>
        <end position="100"/>
    </location>
</feature>
<dbReference type="EMBL" id="AVBH01000028">
    <property type="protein sequence ID" value="KGO99171.1"/>
    <property type="molecule type" value="Genomic_DNA"/>
</dbReference>
<dbReference type="eggNOG" id="ENOG5034C79">
    <property type="taxonomic scope" value="Bacteria"/>
</dbReference>
<organism evidence="2 3">
    <name type="scientific">Lysobacter defluvii IMMIB APB-9 = DSM 18482</name>
    <dbReference type="NCBI Taxonomy" id="1385515"/>
    <lineage>
        <taxon>Bacteria</taxon>
        <taxon>Pseudomonadati</taxon>
        <taxon>Pseudomonadota</taxon>
        <taxon>Gammaproteobacteria</taxon>
        <taxon>Lysobacterales</taxon>
        <taxon>Lysobacteraceae</taxon>
        <taxon>Novilysobacter</taxon>
    </lineage>
</organism>
<name>A0A0A0MBU3_9GAMM</name>
<evidence type="ECO:0000256" key="1">
    <source>
        <dbReference type="SAM" id="Phobius"/>
    </source>
</evidence>
<reference evidence="2 3" key="1">
    <citation type="submission" date="2013-08" db="EMBL/GenBank/DDBJ databases">
        <title>Genomic analysis of Lysobacter defluvii.</title>
        <authorList>
            <person name="Wang Q."/>
            <person name="Wang G."/>
        </authorList>
    </citation>
    <scope>NUCLEOTIDE SEQUENCE [LARGE SCALE GENOMIC DNA]</scope>
    <source>
        <strain evidence="2 3">IMMIB APB-9</strain>
    </source>
</reference>
<evidence type="ECO:0000313" key="3">
    <source>
        <dbReference type="Proteomes" id="UP000030003"/>
    </source>
</evidence>
<comment type="caution">
    <text evidence="2">The sequence shown here is derived from an EMBL/GenBank/DDBJ whole genome shotgun (WGS) entry which is preliminary data.</text>
</comment>
<keyword evidence="1" id="KW-1133">Transmembrane helix</keyword>
<keyword evidence="1" id="KW-0472">Membrane</keyword>
<accession>A0A0A0MBU3</accession>
<sequence length="103" mass="11044">MAIFKIKSGDVKDYLDWIKVLVTISSAAVAALLYKYDTTSGGAVKAAATCFCISLLFFVITFAGLIEHKGSTSDDVAGYAAWPLVLGYVFFLAGFGALVIRMF</sequence>